<dbReference type="CDD" id="cd04453">
    <property type="entry name" value="S1_RNase_E"/>
    <property type="match status" value="1"/>
</dbReference>
<dbReference type="PROSITE" id="PS50126">
    <property type="entry name" value="S1"/>
    <property type="match status" value="1"/>
</dbReference>
<feature type="domain" description="S1 motif" evidence="6">
    <location>
        <begin position="38"/>
        <end position="120"/>
    </location>
</feature>
<evidence type="ECO:0000256" key="1">
    <source>
        <dbReference type="ARBA" id="ARBA00001946"/>
    </source>
</evidence>
<dbReference type="Gene3D" id="3.40.1260.20">
    <property type="entry name" value="Ribonuclease E, catalytic domain"/>
    <property type="match status" value="1"/>
</dbReference>
<dbReference type="GO" id="GO:0003723">
    <property type="term" value="F:RNA binding"/>
    <property type="evidence" value="ECO:0007669"/>
    <property type="project" value="UniProtKB-KW"/>
</dbReference>
<keyword evidence="8" id="KW-1185">Reference proteome</keyword>
<dbReference type="InterPro" id="IPR004659">
    <property type="entry name" value="RNase_E/G"/>
</dbReference>
<dbReference type="AlphaFoldDB" id="A0A562J2Z4"/>
<sequence>MKQIIINNSVFFDQVAILKDGRLHDFMHEEKDYKSLVGNIYKGRVMNILPGMEAAFIDVGLEKNAYIFLDDLLSDKFLKEKNLKKKDAKSIVNVLKKGEEILVQIAREPIGEKNIAVTTDISISGKYIALIPKSTKVNISKKIKDAEKRKRLTEIGKSIMTDGNGMIIRTFSEDCEREEIENEYNMLSSIYNQIEKENNYSYAPKLLYKSNSLVEKVFLDSIDSTVDEIYVEDKKTKDKITSLVKGCGDNLNDIRIIESERAFQDFNVENQIKTLFQRKVELENGGSIFIDVTEALTVIDVNSGKFIGSENMEETALQINLSALDEIALQVRLRNISGIILIDFIDVKSKDNIEIIVNKAKSVFKEDKAKTNILGMTKLNLMEITRKKNKDNFYNLITQQCSHCSGSGRTGSKLYVFFRLESIIKNIKRNTSSDAVVLKCGYLMNNFIKNNCTDIIKKVENKYSIKLFFKMDDNMSTDDIVVDKIGKTNLINSYLNEEK</sequence>
<dbReference type="InterPro" id="IPR019307">
    <property type="entry name" value="RNA-bd_AU-1/RNase_E/G"/>
</dbReference>
<comment type="caution">
    <text evidence="7">The sequence shown here is derived from an EMBL/GenBank/DDBJ whole genome shotgun (WGS) entry which is preliminary data.</text>
</comment>
<protein>
    <submittedName>
        <fullName evidence="7">Ribonuclease G</fullName>
    </submittedName>
</protein>
<dbReference type="PANTHER" id="PTHR30001">
    <property type="entry name" value="RIBONUCLEASE"/>
    <property type="match status" value="1"/>
</dbReference>
<evidence type="ECO:0000313" key="7">
    <source>
        <dbReference type="EMBL" id="TWH77586.1"/>
    </source>
</evidence>
<accession>A0A562J2Z4</accession>
<reference evidence="7 8" key="1">
    <citation type="submission" date="2019-07" db="EMBL/GenBank/DDBJ databases">
        <title>Genomic Encyclopedia of Type Strains, Phase I: the one thousand microbial genomes (KMG-I) project.</title>
        <authorList>
            <person name="Kyrpides N."/>
        </authorList>
    </citation>
    <scope>NUCLEOTIDE SEQUENCE [LARGE SCALE GENOMIC DNA]</scope>
    <source>
        <strain evidence="7 8">DSM 13558</strain>
    </source>
</reference>
<dbReference type="InterPro" id="IPR003029">
    <property type="entry name" value="S1_domain"/>
</dbReference>
<evidence type="ECO:0000259" key="6">
    <source>
        <dbReference type="PROSITE" id="PS50126"/>
    </source>
</evidence>
<keyword evidence="2" id="KW-0479">Metal-binding</keyword>
<evidence type="ECO:0000256" key="3">
    <source>
        <dbReference type="ARBA" id="ARBA00022801"/>
    </source>
</evidence>
<evidence type="ECO:0000313" key="8">
    <source>
        <dbReference type="Proteomes" id="UP000315343"/>
    </source>
</evidence>
<dbReference type="RefSeq" id="WP_170226280.1">
    <property type="nucleotide sequence ID" value="NZ_VLKH01000013.1"/>
</dbReference>
<evidence type="ECO:0000256" key="2">
    <source>
        <dbReference type="ARBA" id="ARBA00022723"/>
    </source>
</evidence>
<proteinExistence type="predicted"/>
<dbReference type="GO" id="GO:0046872">
    <property type="term" value="F:metal ion binding"/>
    <property type="evidence" value="ECO:0007669"/>
    <property type="project" value="UniProtKB-KW"/>
</dbReference>
<dbReference type="SUPFAM" id="SSF50249">
    <property type="entry name" value="Nucleic acid-binding proteins"/>
    <property type="match status" value="1"/>
</dbReference>
<dbReference type="Proteomes" id="UP000315343">
    <property type="component" value="Unassembled WGS sequence"/>
</dbReference>
<dbReference type="GO" id="GO:0005737">
    <property type="term" value="C:cytoplasm"/>
    <property type="evidence" value="ECO:0007669"/>
    <property type="project" value="TreeGrafter"/>
</dbReference>
<evidence type="ECO:0000256" key="5">
    <source>
        <dbReference type="ARBA" id="ARBA00022884"/>
    </source>
</evidence>
<dbReference type="GO" id="GO:0006364">
    <property type="term" value="P:rRNA processing"/>
    <property type="evidence" value="ECO:0007669"/>
    <property type="project" value="TreeGrafter"/>
</dbReference>
<dbReference type="GO" id="GO:0016787">
    <property type="term" value="F:hydrolase activity"/>
    <property type="evidence" value="ECO:0007669"/>
    <property type="project" value="UniProtKB-KW"/>
</dbReference>
<name>A0A562J2Z4_9FIRM</name>
<dbReference type="SMART" id="SM00316">
    <property type="entry name" value="S1"/>
    <property type="match status" value="1"/>
</dbReference>
<keyword evidence="3" id="KW-0378">Hydrolase</keyword>
<organism evidence="7 8">
    <name type="scientific">Sedimentibacter saalensis</name>
    <dbReference type="NCBI Taxonomy" id="130788"/>
    <lineage>
        <taxon>Bacteria</taxon>
        <taxon>Bacillati</taxon>
        <taxon>Bacillota</taxon>
        <taxon>Tissierellia</taxon>
        <taxon>Sedimentibacter</taxon>
    </lineage>
</organism>
<dbReference type="GO" id="GO:0004540">
    <property type="term" value="F:RNA nuclease activity"/>
    <property type="evidence" value="ECO:0007669"/>
    <property type="project" value="InterPro"/>
</dbReference>
<gene>
    <name evidence="7" type="ORF">LY60_03352</name>
</gene>
<dbReference type="Pfam" id="PF10150">
    <property type="entry name" value="RNase_E_G"/>
    <property type="match status" value="1"/>
</dbReference>
<dbReference type="Gene3D" id="2.40.50.140">
    <property type="entry name" value="Nucleic acid-binding proteins"/>
    <property type="match status" value="1"/>
</dbReference>
<dbReference type="EMBL" id="VLKH01000013">
    <property type="protein sequence ID" value="TWH77586.1"/>
    <property type="molecule type" value="Genomic_DNA"/>
</dbReference>
<dbReference type="NCBIfam" id="TIGR00757">
    <property type="entry name" value="RNaseEG"/>
    <property type="match status" value="1"/>
</dbReference>
<comment type="cofactor">
    <cofactor evidence="1">
        <name>Mg(2+)</name>
        <dbReference type="ChEBI" id="CHEBI:18420"/>
    </cofactor>
</comment>
<evidence type="ECO:0000256" key="4">
    <source>
        <dbReference type="ARBA" id="ARBA00022842"/>
    </source>
</evidence>
<dbReference type="InterPro" id="IPR012340">
    <property type="entry name" value="NA-bd_OB-fold"/>
</dbReference>
<keyword evidence="5" id="KW-0694">RNA-binding</keyword>
<dbReference type="PANTHER" id="PTHR30001:SF0">
    <property type="entry name" value="RIBONUCLEASE G"/>
    <property type="match status" value="1"/>
</dbReference>
<keyword evidence="4" id="KW-0460">Magnesium</keyword>